<dbReference type="GO" id="GO:0005524">
    <property type="term" value="F:ATP binding"/>
    <property type="evidence" value="ECO:0007669"/>
    <property type="project" value="UniProtKB-UniRule"/>
</dbReference>
<dbReference type="KEGG" id="ast:Asulf_01997"/>
<comment type="function">
    <text evidence="8">Catalyzes the ATP-dependent amidation of deamido-NAD to form NAD. Uses ammonia as a nitrogen source.</text>
</comment>
<dbReference type="InterPro" id="IPR022310">
    <property type="entry name" value="NAD/GMP_synthase"/>
</dbReference>
<dbReference type="GO" id="GO:0003952">
    <property type="term" value="F:NAD+ synthase (glutamine-hydrolyzing) activity"/>
    <property type="evidence" value="ECO:0007669"/>
    <property type="project" value="InterPro"/>
</dbReference>
<dbReference type="GeneID" id="15393631"/>
<feature type="binding site" evidence="8">
    <location>
        <position position="139"/>
    </location>
    <ligand>
        <name>Mg(2+)</name>
        <dbReference type="ChEBI" id="CHEBI:18420"/>
    </ligand>
</feature>
<accession>N0BI43</accession>
<reference evidence="12 13" key="1">
    <citation type="journal article" date="2013" name="Genome Announc.">
        <title>Complete Genome Sequence of the Thermophilic and Facultatively Chemolithoautotrophic Sulfate Reducer Archaeoglobus sulfaticallidus Strain PM70-1T.</title>
        <authorList>
            <person name="Stokke R."/>
            <person name="Hocking W.P."/>
            <person name="Steinsbu B.O."/>
            <person name="Steen I.H."/>
        </authorList>
    </citation>
    <scope>NUCLEOTIDE SEQUENCE [LARGE SCALE GENOMIC DNA]</scope>
    <source>
        <strain evidence="12">PM70-1</strain>
    </source>
</reference>
<dbReference type="HAMAP" id="MF_00193">
    <property type="entry name" value="NadE_ammonia_dep"/>
    <property type="match status" value="1"/>
</dbReference>
<feature type="binding site" evidence="8">
    <location>
        <position position="185"/>
    </location>
    <ligand>
        <name>ATP</name>
        <dbReference type="ChEBI" id="CHEBI:30616"/>
    </ligand>
</feature>
<proteinExistence type="inferred from homology"/>
<feature type="binding site" evidence="8">
    <location>
        <begin position="31"/>
        <end position="38"/>
    </location>
    <ligand>
        <name>ATP</name>
        <dbReference type="ChEBI" id="CHEBI:30616"/>
    </ligand>
</feature>
<dbReference type="GO" id="GO:0005737">
    <property type="term" value="C:cytoplasm"/>
    <property type="evidence" value="ECO:0007669"/>
    <property type="project" value="InterPro"/>
</dbReference>
<dbReference type="STRING" id="387631.Asulf_01997"/>
<keyword evidence="3 8" id="KW-0479">Metal-binding</keyword>
<keyword evidence="7 8" id="KW-0520">NAD</keyword>
<dbReference type="InterPro" id="IPR014729">
    <property type="entry name" value="Rossmann-like_a/b/a_fold"/>
</dbReference>
<comment type="pathway">
    <text evidence="8">Cofactor biosynthesis; NAD(+) biosynthesis; NAD(+) from deamido-NAD(+) (ammonia route): step 1/1.</text>
</comment>
<dbReference type="EC" id="6.3.1.5" evidence="8 10"/>
<dbReference type="InterPro" id="IPR022926">
    <property type="entry name" value="NH(3)-dep_NAD(+)_synth"/>
</dbReference>
<dbReference type="GO" id="GO:0046872">
    <property type="term" value="F:metal ion binding"/>
    <property type="evidence" value="ECO:0007669"/>
    <property type="project" value="UniProtKB-KW"/>
</dbReference>
<organism evidence="12 13">
    <name type="scientific">Archaeoglobus sulfaticallidus PM70-1</name>
    <dbReference type="NCBI Taxonomy" id="387631"/>
    <lineage>
        <taxon>Archaea</taxon>
        <taxon>Methanobacteriati</taxon>
        <taxon>Methanobacteriota</taxon>
        <taxon>Archaeoglobi</taxon>
        <taxon>Archaeoglobales</taxon>
        <taxon>Archaeoglobaceae</taxon>
        <taxon>Archaeoglobus</taxon>
    </lineage>
</organism>
<dbReference type="Proteomes" id="UP000013307">
    <property type="component" value="Chromosome"/>
</dbReference>
<dbReference type="PANTHER" id="PTHR23090:SF9">
    <property type="entry name" value="GLUTAMINE-DEPENDENT NAD(+) SYNTHETASE"/>
    <property type="match status" value="1"/>
</dbReference>
<dbReference type="RefSeq" id="WP_015591558.1">
    <property type="nucleotide sequence ID" value="NC_021169.1"/>
</dbReference>
<dbReference type="InterPro" id="IPR003694">
    <property type="entry name" value="NAD_synthase"/>
</dbReference>
<evidence type="ECO:0000259" key="11">
    <source>
        <dbReference type="Pfam" id="PF02540"/>
    </source>
</evidence>
<evidence type="ECO:0000313" key="13">
    <source>
        <dbReference type="Proteomes" id="UP000013307"/>
    </source>
</evidence>
<feature type="binding site" evidence="8">
    <location>
        <position position="134"/>
    </location>
    <ligand>
        <name>ATP</name>
        <dbReference type="ChEBI" id="CHEBI:30616"/>
    </ligand>
</feature>
<dbReference type="PANTHER" id="PTHR23090">
    <property type="entry name" value="NH 3 /GLUTAMINE-DEPENDENT NAD + SYNTHETASE"/>
    <property type="match status" value="1"/>
</dbReference>
<dbReference type="FunFam" id="3.40.50.620:FF:000106">
    <property type="entry name" value="Glutamine-dependent NAD(+) synthetase"/>
    <property type="match status" value="1"/>
</dbReference>
<dbReference type="GO" id="GO:0009435">
    <property type="term" value="P:NAD+ biosynthetic process"/>
    <property type="evidence" value="ECO:0007669"/>
    <property type="project" value="UniProtKB-UniRule"/>
</dbReference>
<comment type="subunit">
    <text evidence="8">Homodimer.</text>
</comment>
<keyword evidence="4 8" id="KW-0547">Nucleotide-binding</keyword>
<dbReference type="Gene3D" id="3.40.50.620">
    <property type="entry name" value="HUPs"/>
    <property type="match status" value="1"/>
</dbReference>
<feature type="binding site" description="in other chain" evidence="8">
    <location>
        <position position="147"/>
    </location>
    <ligand>
        <name>deamido-NAD(+)</name>
        <dbReference type="ChEBI" id="CHEBI:58437"/>
        <note>ligand shared between two neighboring subunits</note>
    </ligand>
</feature>
<comment type="similarity">
    <text evidence="1 8 9">Belongs to the NAD synthetase family.</text>
</comment>
<evidence type="ECO:0000256" key="9">
    <source>
        <dbReference type="RuleBase" id="RU003811"/>
    </source>
</evidence>
<evidence type="ECO:0000256" key="1">
    <source>
        <dbReference type="ARBA" id="ARBA00005859"/>
    </source>
</evidence>
<feature type="binding site" description="in other chain" evidence="8">
    <location>
        <begin position="241"/>
        <end position="242"/>
    </location>
    <ligand>
        <name>deamido-NAD(+)</name>
        <dbReference type="ChEBI" id="CHEBI:58437"/>
        <note>ligand shared between two neighboring subunits</note>
    </ligand>
</feature>
<name>N0BI43_9EURY</name>
<keyword evidence="2 8" id="KW-0436">Ligase</keyword>
<dbReference type="CDD" id="cd00553">
    <property type="entry name" value="NAD_synthase"/>
    <property type="match status" value="1"/>
</dbReference>
<sequence>MGMSMEKVEKRIVEFIRDYVRSANAEGVVLGVSGGVDSACVAFLCSKALGGENVLGLIMPEKGVTREEDVEDAIEVCKKAGIKYKIVEISDILQKFKGISSCDRDIALANLKPRIRMVLNYYYANCLNRIVAGTGNKSELMVGYFTKYGDGGCDFLPIGDLYKTEVFMLAEHLGVPERVIKKKPSAGLWVGQTDEDEMGISYKVLDAILKRIERGEIEKAIEEFGKDSVDKVRDMIARSEHKRSLPMAVSLRDLLD</sequence>
<evidence type="ECO:0000313" key="12">
    <source>
        <dbReference type="EMBL" id="AGK61962.1"/>
    </source>
</evidence>
<gene>
    <name evidence="8" type="primary">nadE</name>
    <name evidence="12" type="ORF">Asulf_01997</name>
</gene>
<dbReference type="Pfam" id="PF02540">
    <property type="entry name" value="NAD_synthase"/>
    <property type="match status" value="1"/>
</dbReference>
<evidence type="ECO:0000256" key="3">
    <source>
        <dbReference type="ARBA" id="ARBA00022723"/>
    </source>
</evidence>
<comment type="catalytic activity">
    <reaction evidence="8 10">
        <text>deamido-NAD(+) + NH4(+) + ATP = AMP + diphosphate + NAD(+) + H(+)</text>
        <dbReference type="Rhea" id="RHEA:21188"/>
        <dbReference type="ChEBI" id="CHEBI:15378"/>
        <dbReference type="ChEBI" id="CHEBI:28938"/>
        <dbReference type="ChEBI" id="CHEBI:30616"/>
        <dbReference type="ChEBI" id="CHEBI:33019"/>
        <dbReference type="ChEBI" id="CHEBI:57540"/>
        <dbReference type="ChEBI" id="CHEBI:58437"/>
        <dbReference type="ChEBI" id="CHEBI:456215"/>
        <dbReference type="EC" id="6.3.1.5"/>
    </reaction>
</comment>
<keyword evidence="6 8" id="KW-0460">Magnesium</keyword>
<evidence type="ECO:0000256" key="5">
    <source>
        <dbReference type="ARBA" id="ARBA00022840"/>
    </source>
</evidence>
<dbReference type="UniPathway" id="UPA00253">
    <property type="reaction ID" value="UER00333"/>
</dbReference>
<evidence type="ECO:0000256" key="7">
    <source>
        <dbReference type="ARBA" id="ARBA00023027"/>
    </source>
</evidence>
<evidence type="ECO:0000256" key="6">
    <source>
        <dbReference type="ARBA" id="ARBA00022842"/>
    </source>
</evidence>
<dbReference type="NCBIfam" id="TIGR00552">
    <property type="entry name" value="nadE"/>
    <property type="match status" value="1"/>
</dbReference>
<dbReference type="EMBL" id="CP005290">
    <property type="protein sequence ID" value="AGK61962.1"/>
    <property type="molecule type" value="Genomic_DNA"/>
</dbReference>
<keyword evidence="5 8" id="KW-0067">ATP-binding</keyword>
<dbReference type="NCBIfam" id="NF010587">
    <property type="entry name" value="PRK13980.1"/>
    <property type="match status" value="1"/>
</dbReference>
<dbReference type="AlphaFoldDB" id="N0BI43"/>
<evidence type="ECO:0000256" key="8">
    <source>
        <dbReference type="HAMAP-Rule" id="MF_00193"/>
    </source>
</evidence>
<evidence type="ECO:0000256" key="10">
    <source>
        <dbReference type="RuleBase" id="RU003812"/>
    </source>
</evidence>
<keyword evidence="13" id="KW-1185">Reference proteome</keyword>
<feature type="binding site" evidence="8">
    <location>
        <position position="154"/>
    </location>
    <ligand>
        <name>deamido-NAD(+)</name>
        <dbReference type="ChEBI" id="CHEBI:58437"/>
        <note>ligand shared between two neighboring subunits</note>
    </ligand>
</feature>
<feature type="binding site" evidence="8">
    <location>
        <position position="163"/>
    </location>
    <ligand>
        <name>ATP</name>
        <dbReference type="ChEBI" id="CHEBI:30616"/>
    </ligand>
</feature>
<protein>
    <recommendedName>
        <fullName evidence="8 10">NH(3)-dependent NAD(+) synthetase</fullName>
        <ecNumber evidence="8 10">6.3.1.5</ecNumber>
    </recommendedName>
</protein>
<feature type="domain" description="NAD/GMP synthase" evidence="11">
    <location>
        <begin position="10"/>
        <end position="246"/>
    </location>
</feature>
<dbReference type="GO" id="GO:0008795">
    <property type="term" value="F:NAD+ synthase activity"/>
    <property type="evidence" value="ECO:0007669"/>
    <property type="project" value="UniProtKB-UniRule"/>
</dbReference>
<feature type="binding site" evidence="8">
    <location>
        <position position="37"/>
    </location>
    <ligand>
        <name>Mg(2+)</name>
        <dbReference type="ChEBI" id="CHEBI:18420"/>
    </ligand>
</feature>
<dbReference type="GO" id="GO:0004359">
    <property type="term" value="F:glutaminase activity"/>
    <property type="evidence" value="ECO:0007669"/>
    <property type="project" value="InterPro"/>
</dbReference>
<evidence type="ECO:0000256" key="4">
    <source>
        <dbReference type="ARBA" id="ARBA00022741"/>
    </source>
</evidence>
<evidence type="ECO:0000256" key="2">
    <source>
        <dbReference type="ARBA" id="ARBA00022598"/>
    </source>
</evidence>
<feature type="binding site" description="in other chain" evidence="8">
    <location>
        <position position="114"/>
    </location>
    <ligand>
        <name>deamido-NAD(+)</name>
        <dbReference type="ChEBI" id="CHEBI:58437"/>
        <note>ligand shared between two neighboring subunits</note>
    </ligand>
</feature>
<dbReference type="eggNOG" id="arCOG00069">
    <property type="taxonomic scope" value="Archaea"/>
</dbReference>
<dbReference type="SUPFAM" id="SSF52402">
    <property type="entry name" value="Adenine nucleotide alpha hydrolases-like"/>
    <property type="match status" value="1"/>
</dbReference>
<dbReference type="HOGENOM" id="CLU_059327_1_1_2"/>